<feature type="transmembrane region" description="Helical" evidence="1">
    <location>
        <begin position="52"/>
        <end position="75"/>
    </location>
</feature>
<evidence type="ECO:0000256" key="1">
    <source>
        <dbReference type="SAM" id="Phobius"/>
    </source>
</evidence>
<comment type="caution">
    <text evidence="2">The sequence shown here is derived from an EMBL/GenBank/DDBJ whole genome shotgun (WGS) entry which is preliminary data.</text>
</comment>
<dbReference type="AlphaFoldDB" id="A0A812AMB8"/>
<accession>A0A812AMB8</accession>
<keyword evidence="3" id="KW-1185">Reference proteome</keyword>
<evidence type="ECO:0000313" key="2">
    <source>
        <dbReference type="EMBL" id="CAE1141257.1"/>
    </source>
</evidence>
<keyword evidence="1" id="KW-1133">Transmembrane helix</keyword>
<proteinExistence type="predicted"/>
<dbReference type="EMBL" id="CAHIKZ030000021">
    <property type="protein sequence ID" value="CAE1141257.1"/>
    <property type="molecule type" value="Genomic_DNA"/>
</dbReference>
<gene>
    <name evidence="2" type="ORF">SPHA_780</name>
</gene>
<reference evidence="2" key="1">
    <citation type="submission" date="2021-01" db="EMBL/GenBank/DDBJ databases">
        <authorList>
            <person name="Li R."/>
            <person name="Bekaert M."/>
        </authorList>
    </citation>
    <scope>NUCLEOTIDE SEQUENCE</scope>
    <source>
        <strain evidence="2">Farmed</strain>
    </source>
</reference>
<name>A0A812AMB8_ACAPH</name>
<dbReference type="Proteomes" id="UP000597762">
    <property type="component" value="Unassembled WGS sequence"/>
</dbReference>
<organism evidence="2 3">
    <name type="scientific">Acanthosepion pharaonis</name>
    <name type="common">Pharaoh cuttlefish</name>
    <name type="synonym">Sepia pharaonis</name>
    <dbReference type="NCBI Taxonomy" id="158019"/>
    <lineage>
        <taxon>Eukaryota</taxon>
        <taxon>Metazoa</taxon>
        <taxon>Spiralia</taxon>
        <taxon>Lophotrochozoa</taxon>
        <taxon>Mollusca</taxon>
        <taxon>Cephalopoda</taxon>
        <taxon>Coleoidea</taxon>
        <taxon>Decapodiformes</taxon>
        <taxon>Sepiida</taxon>
        <taxon>Sepiina</taxon>
        <taxon>Sepiidae</taxon>
        <taxon>Acanthosepion</taxon>
    </lineage>
</organism>
<feature type="transmembrane region" description="Helical" evidence="1">
    <location>
        <begin position="130"/>
        <end position="150"/>
    </location>
</feature>
<keyword evidence="1" id="KW-0812">Transmembrane</keyword>
<keyword evidence="1" id="KW-0472">Membrane</keyword>
<protein>
    <submittedName>
        <fullName evidence="2">Uncharacterized protein</fullName>
    </submittedName>
</protein>
<sequence length="151" mass="17372">MCSFSLVCRNSSSGVTFSFCGRGMGNEGCDESVNIFAFIGTLFICSSLEHPFFCLLDVIFFLSLSLTFSFITFFLQPLTSFFFFFSTYFFIPLFLSTTSTPPSLFLSSLPDSFFLSFSRKSFRSSIRFSWLYLFILVFLLFVFSILSFFLF</sequence>
<evidence type="ECO:0000313" key="3">
    <source>
        <dbReference type="Proteomes" id="UP000597762"/>
    </source>
</evidence>
<feature type="transmembrane region" description="Helical" evidence="1">
    <location>
        <begin position="81"/>
        <end position="109"/>
    </location>
</feature>